<dbReference type="SMART" id="SM00220">
    <property type="entry name" value="S_TKc"/>
    <property type="match status" value="1"/>
</dbReference>
<comment type="subcellular location">
    <subcellularLocation>
        <location evidence="1">Membrane</location>
        <topology evidence="1">Single-pass type I membrane protein</topology>
    </subcellularLocation>
</comment>
<keyword evidence="9" id="KW-0325">Glycoprotein</keyword>
<dbReference type="Pfam" id="PF07714">
    <property type="entry name" value="PK_Tyr_Ser-Thr"/>
    <property type="match status" value="1"/>
</dbReference>
<dbReference type="Pfam" id="PF00560">
    <property type="entry name" value="LRR_1"/>
    <property type="match status" value="1"/>
</dbReference>
<evidence type="ECO:0000256" key="1">
    <source>
        <dbReference type="ARBA" id="ARBA00004479"/>
    </source>
</evidence>
<sequence>MIDKMGTRIVLIFPPLAPSIHSQPEIFNNKERLPAFKNFNLQTPPPLPPSPPPPPPPAAAGNILQMAATPLKSHFSLLSCFILSFLVQSRAQTLLPSDFNALLLIQKDFGLRRAPARNPCDSAGIFCERRIANNSYVLRITRLVFESQHLNGRISPAIGKLSELKELSLPHNQLVDQIPAQIVDLQKLEILNLGNNRFSGEIPSGLSWLIRLRVLDLSANKFTGTLKFLKHFPNLEKLNLADNMFAGKIPVSLRSFRNLRFINMSANCLLEGSLTLMNNHLDQLLSSDFDEKEKVPKRYVFAETTQTTSSAVAPASSQSSNVAAPSPSPTAAAPHDHRKENKKKKIMGWILGFLAGTLGGCLSGFVFSFLFRMIMFLISGHSNNTSLKIFSPLIKKPEDLAFLEKEDGLASLDVIGRGGCGEVYRAVLPESNGKEIAIKKIIQPPRDADELTEEDSKLLNKKMRQIKSEIQTYMKNGSLQDYLQHVKEGRTELDWLARYKIALGVSAGLEYLHMNHTPRIIHRDLKPANILLDDEMEARVRISVLQKQSLMLIRTLQLRMWRGRWIYRTGVLSAFKFTDKCDVYSFGVVLGALIMGKLPSDEFFQHTDEIGLVKWMRNVMVSDDRKKGYRHEFTGEWIELKGAILGGFRETTTSIMLARELGDFIIRNLESRQGFIVDTEDSSVVQGDSGDRISEIIMYRVNFLNNDQVPHQRIHKMYDLIDCTTDIEGDSLD</sequence>
<feature type="compositionally biased region" description="Pro residues" evidence="10">
    <location>
        <begin position="43"/>
        <end position="58"/>
    </location>
</feature>
<dbReference type="PROSITE" id="PS50011">
    <property type="entry name" value="PROTEIN_KINASE_DOM"/>
    <property type="match status" value="1"/>
</dbReference>
<feature type="transmembrane region" description="Helical" evidence="11">
    <location>
        <begin position="346"/>
        <end position="371"/>
    </location>
</feature>
<dbReference type="InterPro" id="IPR001245">
    <property type="entry name" value="Ser-Thr/Tyr_kinase_cat_dom"/>
</dbReference>
<name>A0ABR0WMD6_REHGL</name>
<dbReference type="Pfam" id="PF13855">
    <property type="entry name" value="LRR_8"/>
    <property type="match status" value="1"/>
</dbReference>
<reference evidence="13 14" key="1">
    <citation type="journal article" date="2021" name="Comput. Struct. Biotechnol. J.">
        <title>De novo genome assembly of the potent medicinal plant Rehmannia glutinosa using nanopore technology.</title>
        <authorList>
            <person name="Ma L."/>
            <person name="Dong C."/>
            <person name="Song C."/>
            <person name="Wang X."/>
            <person name="Zheng X."/>
            <person name="Niu Y."/>
            <person name="Chen S."/>
            <person name="Feng W."/>
        </authorList>
    </citation>
    <scope>NUCLEOTIDE SEQUENCE [LARGE SCALE GENOMIC DNA]</scope>
    <source>
        <strain evidence="13">DH-2019</strain>
    </source>
</reference>
<evidence type="ECO:0000256" key="5">
    <source>
        <dbReference type="ARBA" id="ARBA00022737"/>
    </source>
</evidence>
<keyword evidence="5" id="KW-0677">Repeat</keyword>
<gene>
    <name evidence="13" type="ORF">DH2020_019166</name>
</gene>
<dbReference type="InterPro" id="IPR000719">
    <property type="entry name" value="Prot_kinase_dom"/>
</dbReference>
<dbReference type="InterPro" id="IPR008271">
    <property type="entry name" value="Ser/Thr_kinase_AS"/>
</dbReference>
<evidence type="ECO:0000256" key="3">
    <source>
        <dbReference type="ARBA" id="ARBA00022692"/>
    </source>
</evidence>
<dbReference type="InterPro" id="IPR001611">
    <property type="entry name" value="Leu-rich_rpt"/>
</dbReference>
<dbReference type="PROSITE" id="PS00108">
    <property type="entry name" value="PROTEIN_KINASE_ST"/>
    <property type="match status" value="1"/>
</dbReference>
<evidence type="ECO:0000313" key="13">
    <source>
        <dbReference type="EMBL" id="KAK6148254.1"/>
    </source>
</evidence>
<keyword evidence="6 11" id="KW-1133">Transmembrane helix</keyword>
<evidence type="ECO:0000256" key="2">
    <source>
        <dbReference type="ARBA" id="ARBA00022614"/>
    </source>
</evidence>
<feature type="region of interest" description="Disordered" evidence="10">
    <location>
        <begin position="38"/>
        <end position="61"/>
    </location>
</feature>
<protein>
    <recommendedName>
        <fullName evidence="12">Protein kinase domain-containing protein</fullName>
    </recommendedName>
</protein>
<dbReference type="Gene3D" id="1.10.510.10">
    <property type="entry name" value="Transferase(Phosphotransferase) domain 1"/>
    <property type="match status" value="1"/>
</dbReference>
<dbReference type="SUPFAM" id="SSF56112">
    <property type="entry name" value="Protein kinase-like (PK-like)"/>
    <property type="match status" value="1"/>
</dbReference>
<evidence type="ECO:0000256" key="6">
    <source>
        <dbReference type="ARBA" id="ARBA00022989"/>
    </source>
</evidence>
<organism evidence="13 14">
    <name type="scientific">Rehmannia glutinosa</name>
    <name type="common">Chinese foxglove</name>
    <dbReference type="NCBI Taxonomy" id="99300"/>
    <lineage>
        <taxon>Eukaryota</taxon>
        <taxon>Viridiplantae</taxon>
        <taxon>Streptophyta</taxon>
        <taxon>Embryophyta</taxon>
        <taxon>Tracheophyta</taxon>
        <taxon>Spermatophyta</taxon>
        <taxon>Magnoliopsida</taxon>
        <taxon>eudicotyledons</taxon>
        <taxon>Gunneridae</taxon>
        <taxon>Pentapetalae</taxon>
        <taxon>asterids</taxon>
        <taxon>lamiids</taxon>
        <taxon>Lamiales</taxon>
        <taxon>Orobanchaceae</taxon>
        <taxon>Rehmannieae</taxon>
        <taxon>Rehmannia</taxon>
    </lineage>
</organism>
<keyword evidence="14" id="KW-1185">Reference proteome</keyword>
<keyword evidence="7 11" id="KW-0472">Membrane</keyword>
<feature type="compositionally biased region" description="Low complexity" evidence="10">
    <location>
        <begin position="310"/>
        <end position="333"/>
    </location>
</feature>
<dbReference type="PANTHER" id="PTHR27000">
    <property type="entry name" value="LEUCINE-RICH REPEAT RECEPTOR-LIKE PROTEIN KINASE FAMILY PROTEIN-RELATED"/>
    <property type="match status" value="1"/>
</dbReference>
<accession>A0ABR0WMD6</accession>
<keyword evidence="2" id="KW-0433">Leucine-rich repeat</keyword>
<dbReference type="EMBL" id="JABTTQ020000010">
    <property type="protein sequence ID" value="KAK6148254.1"/>
    <property type="molecule type" value="Genomic_DNA"/>
</dbReference>
<dbReference type="InterPro" id="IPR011009">
    <property type="entry name" value="Kinase-like_dom_sf"/>
</dbReference>
<dbReference type="Gene3D" id="3.30.200.20">
    <property type="entry name" value="Phosphorylase Kinase, domain 1"/>
    <property type="match status" value="1"/>
</dbReference>
<evidence type="ECO:0000256" key="4">
    <source>
        <dbReference type="ARBA" id="ARBA00022729"/>
    </source>
</evidence>
<dbReference type="Gene3D" id="3.80.10.10">
    <property type="entry name" value="Ribonuclease Inhibitor"/>
    <property type="match status" value="1"/>
</dbReference>
<evidence type="ECO:0000256" key="10">
    <source>
        <dbReference type="SAM" id="MobiDB-lite"/>
    </source>
</evidence>
<dbReference type="Proteomes" id="UP001318860">
    <property type="component" value="Unassembled WGS sequence"/>
</dbReference>
<evidence type="ECO:0000256" key="9">
    <source>
        <dbReference type="ARBA" id="ARBA00023180"/>
    </source>
</evidence>
<keyword evidence="3 11" id="KW-0812">Transmembrane</keyword>
<evidence type="ECO:0000256" key="7">
    <source>
        <dbReference type="ARBA" id="ARBA00023136"/>
    </source>
</evidence>
<comment type="caution">
    <text evidence="13">The sequence shown here is derived from an EMBL/GenBank/DDBJ whole genome shotgun (WGS) entry which is preliminary data.</text>
</comment>
<dbReference type="PANTHER" id="PTHR27000:SF642">
    <property type="entry name" value="INACTIVE LEUCINE-RICH REPEAT RECEPTOR KINASE XIAO-RELATED"/>
    <property type="match status" value="1"/>
</dbReference>
<evidence type="ECO:0000256" key="8">
    <source>
        <dbReference type="ARBA" id="ARBA00023170"/>
    </source>
</evidence>
<keyword evidence="8" id="KW-0675">Receptor</keyword>
<evidence type="ECO:0000256" key="11">
    <source>
        <dbReference type="SAM" id="Phobius"/>
    </source>
</evidence>
<dbReference type="SUPFAM" id="SSF52058">
    <property type="entry name" value="L domain-like"/>
    <property type="match status" value="1"/>
</dbReference>
<evidence type="ECO:0000313" key="14">
    <source>
        <dbReference type="Proteomes" id="UP001318860"/>
    </source>
</evidence>
<keyword evidence="4" id="KW-0732">Signal</keyword>
<feature type="domain" description="Protein kinase" evidence="12">
    <location>
        <begin position="409"/>
        <end position="704"/>
    </location>
</feature>
<feature type="region of interest" description="Disordered" evidence="10">
    <location>
        <begin position="310"/>
        <end position="340"/>
    </location>
</feature>
<proteinExistence type="predicted"/>
<dbReference type="InterPro" id="IPR032675">
    <property type="entry name" value="LRR_dom_sf"/>
</dbReference>
<evidence type="ECO:0000259" key="12">
    <source>
        <dbReference type="PROSITE" id="PS50011"/>
    </source>
</evidence>